<evidence type="ECO:0000259" key="11">
    <source>
        <dbReference type="PROSITE" id="PS51657"/>
    </source>
</evidence>
<dbReference type="InterPro" id="IPR047308">
    <property type="entry name" value="Closteroviridae_RdRp"/>
</dbReference>
<dbReference type="InterPro" id="IPR008749">
    <property type="entry name" value="Peptidase_C42"/>
</dbReference>
<evidence type="ECO:0000256" key="9">
    <source>
        <dbReference type="ARBA" id="ARBA00047984"/>
    </source>
</evidence>
<dbReference type="PROSITE" id="PS50507">
    <property type="entry name" value="RDRP_SSRNA_POS"/>
    <property type="match status" value="1"/>
</dbReference>
<feature type="domain" description="(+)RNA virus helicase C-terminal" evidence="11">
    <location>
        <begin position="2215"/>
        <end position="2548"/>
    </location>
</feature>
<accession>A0A8F2FBJ8</accession>
<dbReference type="GO" id="GO:0006396">
    <property type="term" value="P:RNA processing"/>
    <property type="evidence" value="ECO:0007669"/>
    <property type="project" value="InterPro"/>
</dbReference>
<dbReference type="InterPro" id="IPR027351">
    <property type="entry name" value="(+)RNA_virus_helicase_core_dom"/>
</dbReference>
<sequence length="3090" mass="348013">MAFLNVSAVPSCAFAPAFAPHAGASPIVPDSFPCVPRYSDDISHFRLTLSLDFSVPRPLSLNARVHLSASTDNPLPSLPIGFHAETFVLELNGSSVPFSIPSHHIDFVVNRPFSVFPTEVLSVSSLRTPSRLFALLCDFFLYCSKPGPCVEIASFSTPPPCLVSNCVAQIPTHAEMESVRFPTKTLPAGRLLQFHKRKYTKRPETLIIHESGLALKTSALGVTSKPNSRPITVKSASGEKYEAYEISRKDFERSRRRQQTPRVRSHKPRKINKAVEPFFFPEEPKKDKRKRASLPTEDEGFITFGTLRFPLSETPKEEPRLPKFREVEIPVVKKHAVPAVVSKPVRTFRPVATTGAEYVNARTQCSRRPRNHPILRGASYTFGFKKVPLQRFKKGKREYYVKRSKVVSSCSVTKSPLEALASILKNLPQYSYDSERLKFYDHFIGDDFEIEVHPLRGGKLSVLLILPKGEAYCVVTATTPQYHAALTIARGDRPRVGELLQYRPGEGLCYLAHAALCCALQKRTFREEDFFVGLYPTKFVFAKRLTERLGPSVLKHPVRGRQVSRSLFHCDVASASSSPFYSLPRFIGGVEEEAPEITSSLKHKAIESVYERVSIHKDNLLARSVEKDLIDFKDEIKSLSKEKRSVTVPFYMGEAVQSGLTRAYPQFNLSFTHSVYSDHPAAAGSRLLENETLASMAKSSFSDIGGCPLFHIKRGSTDYHVCRPIYDMKDAQRRVSRELQARGLVENLSREQLVEAQARVSVCPHTLGNCNVKSDVLIMVQVYDASLNEIASAMVLKESKVAYLTMVTPGELLDEREAFAIDALGCDVVVDTRRDMVQYKFGSSCYCHKLSNIKNIMLTPAFTFSGNLFSVEMYENRMGVNYYKITRSAYSPEIRGVKTLRYRRACTEVVQVKLPRFDKTLKTFLSGYDYIYLDAKFVSRVFDYVVSNCSVVNSKTFEWVWSYIKSSKSRVVISGKVIHRDVHIDLKHSECFAAVMLAVGVRSRTTTEFLAKNLNYYTGDASCFETIRFLFREWSRRAYAEINRSFRKLMKSILSAGLDYEFLDLDNSLQHLLEYSEVEVRVSIAQNGEVDCNEENRVLTEIIAEAADRKSIAQGLSGALSSVPTQPRGGLRGGGRRSGTSFLYNLVEEVGNLFFSVGDAVRFLVKVFKTFSNSPIFRVVRMFLDLAEAASPFVSVVSLCAWLREAVSAFSGWVADRTVSESVKNFVNRTVKRFLNFMSAKTLTKKFFRFFLSASALAKTVVRKAKVILEAYWEVWFESILSDSGEYSAVEFCSSVVITLLTKFGRLLPGFSPSVIITEVLLDLATKISIEVLLKQISPADSTASSALYRRVLSEILSNFRTMGEHGIFTKVFLLCGFLPVFVRKCVALCIPSDMATYARFLEYGVDDLFFLGRSVNSIKNYLCVVAAGLVDSIVDSVVLKLSGVAKERVLGFKSKIIKNFLNVFRKAKVVTRTSSSTDLSEDEYFSCDESKPGLRGGSSRFTLSRLLDIFFNFLKSSKLVIENACFSAYERIERNMKLYFFPLNSSEEEARRLIRCAGDFDYLSDSAFDEDEMLRQAFEQYYSSDDESVTYDGKPTVLRSYLNVSRRFLETFCDGPKFFVKVSNYFKALYSRLLRVLPWVDRNLSDSPGLKGGNEKAFLAKFLKTCVITACECVSQICCLRLIRLCWGTPACGLVRLFYITYSGTRVLSRVVVAVAVCPLLVRNELDGLSDGLTNMGVSVFRRLFVALRRALSAYSNSTLRRKIFEFIFGNIHHPFDVAVIEANEVAPEPLSPEVDIDVDCDFGSDSESVSSDEVASIPRPGLHGGNRRSSSFLTSLVKVVFKLARRIPRLLFRLRNFVAYYVERWLASKRLKTFIGLARLFDNFSLTSVVYLLQEYDSVLNALIDVELILLNSGSVNVLPLVSWVRGSLTKLAEAIVGSGFASFLGRMCCRVSDWCSSSSNAGCNFMSPVRTKGKFVPPSSSGSTASMYERLETLESDIREHVLSTCRVGNEEEEERPKEVKEPGIKHTSEDVVPIRSHSQPLSGGECSYSEEREENERANLLPHVSKIVSERRGLETARRNKRTLHGVSEFLNAINTSNEQPRPIIVDHSPESRALTNSVREFYYLQELALFELSCKLREYYDQLKVANFNRQECLCDKDEDMFVLRAGQGVVSGRNSRLPLKHFKDHEFCFRSGGLVPYDGTSRVDTIFHTQTSFVSANALLSGYLSYRTFTFTNLSANVLLYEAPPGGGKTTTLIKVFCETFSKVNSLILTANKSSREEILAKVNRIVLDEGDTPLQTRDRILTIDSYLMNNRGLTCKVLYLDECFMVHAGAAVACIEFTKCDSAILFGDSRQIHYIDRNELDTAVLSDLNRFVDDESRVYGEVSYRCPWDVCAWLSTFYPKTVATTNLISAGQSSMQVREIESVDDVEYSSEFVYLTMLQSEKKDLLKSFGKRSRSSVEKPTVLTVHEAQGETYRKVNLVRTKFQEDDPFRSENHITVALSRHVESLTYSVLSSKRDDAIAQAIAKAKQLVDAYRVYPTSFGGSTLDISVNPSTSDRSKCKASSAPYEVINSFLESVVPGTTSVDFGDVSEEMGTQVFESGADNVVIRDSAPVNKSTDHDPQRVSSIRSQAIPKRKPSLQENLYSYESRNYNFTVCERFSGPQEFGQAMAMVMLERSFDLEKVAKVRSDVIAITEKGVRTWMSKREPSQLRALSSDLQKPLNLEEEITTFKLMVKRDAKVKLDSSCLVKHPPAQNIMFHRKAVNAIFSPCFDEFKNRVITCTNSNIVFFTEMTNSTLASIAKEMLGSEHVYNVGEIDFSKFDKSQDAFIKSFERTLYSAFGFDEDLLDVWMQGEYTSNATTLDGQLSFSVDNQRKSGASNTWIGNSIVTLGILSMFYYTNRFKALFVSGDDSLIFSESPIRNSADAMCTELGFETKFLTPSVPYFCSKFFVMTGHDVFFVPDPYKLLVKLGASKDEVDDEFLFEVFTSFRDLTKDLVDERVIELLTHLVHSKYGYESGDTYAALCAIHCIRSNFSSFKKLYPKVKGWVVHYGKLKFVLRKFANCFREKFDTAFGEAYFLTYDEA</sequence>
<dbReference type="InterPro" id="IPR027417">
    <property type="entry name" value="P-loop_NTPase"/>
</dbReference>
<dbReference type="Pfam" id="PF01660">
    <property type="entry name" value="Vmethyltransf"/>
    <property type="match status" value="1"/>
</dbReference>
<dbReference type="InterPro" id="IPR002588">
    <property type="entry name" value="Alphavirus-like_MT_dom"/>
</dbReference>
<name>A0A8F2FBJ8_9CLOS</name>
<keyword evidence="8" id="KW-0693">Viral RNA replication</keyword>
<keyword evidence="7" id="KW-0067">ATP-binding</keyword>
<keyword evidence="2" id="KW-0808">Transferase</keyword>
<evidence type="ECO:0000256" key="1">
    <source>
        <dbReference type="ARBA" id="ARBA00022484"/>
    </source>
</evidence>
<keyword evidence="3" id="KW-0548">Nucleotidyltransferase</keyword>
<dbReference type="Gene3D" id="3.40.50.300">
    <property type="entry name" value="P-loop containing nucleotide triphosphate hydrolases"/>
    <property type="match status" value="2"/>
</dbReference>
<dbReference type="Pfam" id="PF17646">
    <property type="entry name" value="Zemlya"/>
    <property type="match status" value="1"/>
</dbReference>
<comment type="catalytic activity">
    <reaction evidence="9">
        <text>ATP + H2O = ADP + phosphate + H(+)</text>
        <dbReference type="Rhea" id="RHEA:13065"/>
        <dbReference type="ChEBI" id="CHEBI:15377"/>
        <dbReference type="ChEBI" id="CHEBI:15378"/>
        <dbReference type="ChEBI" id="CHEBI:30616"/>
        <dbReference type="ChEBI" id="CHEBI:43474"/>
        <dbReference type="ChEBI" id="CHEBI:456216"/>
        <dbReference type="EC" id="3.6.4.13"/>
    </reaction>
</comment>
<evidence type="ECO:0000259" key="10">
    <source>
        <dbReference type="PROSITE" id="PS50507"/>
    </source>
</evidence>
<dbReference type="InterPro" id="IPR007094">
    <property type="entry name" value="RNA-dir_pol_PSvirus"/>
</dbReference>
<proteinExistence type="predicted"/>
<dbReference type="Pfam" id="PF05533">
    <property type="entry name" value="Peptidase_C42"/>
    <property type="match status" value="1"/>
</dbReference>
<dbReference type="GO" id="GO:0008174">
    <property type="term" value="F:mRNA methyltransferase activity"/>
    <property type="evidence" value="ECO:0007669"/>
    <property type="project" value="UniProtKB-UniRule"/>
</dbReference>
<organism evidence="13">
    <name type="scientific">Beet yellows virus</name>
    <dbReference type="NCBI Taxonomy" id="12161"/>
    <lineage>
        <taxon>Viruses</taxon>
        <taxon>Riboviria</taxon>
        <taxon>Orthornavirae</taxon>
        <taxon>Kitrinoviricota</taxon>
        <taxon>Alsuviricetes</taxon>
        <taxon>Martellivirales</taxon>
        <taxon>Closteroviridae</taxon>
        <taxon>Closterovirus</taxon>
        <taxon>Closterovirus flavibetae</taxon>
    </lineage>
</organism>
<dbReference type="GO" id="GO:0005524">
    <property type="term" value="F:ATP binding"/>
    <property type="evidence" value="ECO:0007669"/>
    <property type="project" value="UniProtKB-KW"/>
</dbReference>
<dbReference type="PROSITE" id="PS51657">
    <property type="entry name" value="PSRV_HELICASE"/>
    <property type="match status" value="1"/>
</dbReference>
<dbReference type="GO" id="GO:0016556">
    <property type="term" value="P:mRNA modification"/>
    <property type="evidence" value="ECO:0007669"/>
    <property type="project" value="InterPro"/>
</dbReference>
<keyword evidence="5" id="KW-0688">Ribosomal frameshifting</keyword>
<evidence type="ECO:0000256" key="7">
    <source>
        <dbReference type="ARBA" id="ARBA00022840"/>
    </source>
</evidence>
<dbReference type="GO" id="GO:0003723">
    <property type="term" value="F:RNA binding"/>
    <property type="evidence" value="ECO:0007669"/>
    <property type="project" value="InterPro"/>
</dbReference>
<dbReference type="PROSITE" id="PS51743">
    <property type="entry name" value="ALPHAVIRUS_MT"/>
    <property type="match status" value="1"/>
</dbReference>
<evidence type="ECO:0000256" key="8">
    <source>
        <dbReference type="ARBA" id="ARBA00022953"/>
    </source>
</evidence>
<dbReference type="GO" id="GO:0006351">
    <property type="term" value="P:DNA-templated transcription"/>
    <property type="evidence" value="ECO:0007669"/>
    <property type="project" value="InterPro"/>
</dbReference>
<gene>
    <name evidence="13" type="primary">ORF1a/b</name>
</gene>
<dbReference type="InterPro" id="IPR043502">
    <property type="entry name" value="DNA/RNA_pol_sf"/>
</dbReference>
<evidence type="ECO:0000256" key="2">
    <source>
        <dbReference type="ARBA" id="ARBA00022679"/>
    </source>
</evidence>
<dbReference type="InterPro" id="IPR001788">
    <property type="entry name" value="RNA-dep_RNA_pol_alsuvir"/>
</dbReference>
<evidence type="ECO:0000256" key="3">
    <source>
        <dbReference type="ARBA" id="ARBA00022695"/>
    </source>
</evidence>
<dbReference type="InterPro" id="IPR040910">
    <property type="entry name" value="Zemlya"/>
</dbReference>
<keyword evidence="1" id="KW-0696">RNA-directed RNA polymerase</keyword>
<dbReference type="SUPFAM" id="SSF52540">
    <property type="entry name" value="P-loop containing nucleoside triphosphate hydrolases"/>
    <property type="match status" value="1"/>
</dbReference>
<keyword evidence="6" id="KW-0378">Hydrolase</keyword>
<reference evidence="13" key="1">
    <citation type="submission" date="2020-07" db="EMBL/GenBank/DDBJ databases">
        <authorList>
            <person name="Knierim D."/>
            <person name="Margaria P."/>
            <person name="Menzel W."/>
            <person name="Winter S."/>
        </authorList>
    </citation>
    <scope>NUCLEOTIDE SEQUENCE</scope>
    <source>
        <strain evidence="13">DSMZ PV-1237</strain>
    </source>
</reference>
<protein>
    <submittedName>
        <fullName evidence="13">Fusion protein</fullName>
    </submittedName>
</protein>
<dbReference type="CDD" id="cd23253">
    <property type="entry name" value="Closteroviridae_RdRp"/>
    <property type="match status" value="1"/>
</dbReference>
<dbReference type="SUPFAM" id="SSF56672">
    <property type="entry name" value="DNA/RNA polymerases"/>
    <property type="match status" value="1"/>
</dbReference>
<dbReference type="Pfam" id="PF01443">
    <property type="entry name" value="Viral_helicase1"/>
    <property type="match status" value="1"/>
</dbReference>
<dbReference type="GO" id="GO:0039694">
    <property type="term" value="P:viral RNA genome replication"/>
    <property type="evidence" value="ECO:0007669"/>
    <property type="project" value="InterPro"/>
</dbReference>
<dbReference type="GO" id="GO:0016787">
    <property type="term" value="F:hydrolase activity"/>
    <property type="evidence" value="ECO:0007669"/>
    <property type="project" value="UniProtKB-KW"/>
</dbReference>
<dbReference type="GO" id="GO:0075523">
    <property type="term" value="P:viral translational frameshifting"/>
    <property type="evidence" value="ECO:0007669"/>
    <property type="project" value="UniProtKB-KW"/>
</dbReference>
<evidence type="ECO:0000259" key="12">
    <source>
        <dbReference type="PROSITE" id="PS51743"/>
    </source>
</evidence>
<evidence type="ECO:0000256" key="4">
    <source>
        <dbReference type="ARBA" id="ARBA00022741"/>
    </source>
</evidence>
<evidence type="ECO:0000256" key="6">
    <source>
        <dbReference type="ARBA" id="ARBA00022801"/>
    </source>
</evidence>
<feature type="domain" description="RdRp catalytic" evidence="10">
    <location>
        <begin position="2817"/>
        <end position="2930"/>
    </location>
</feature>
<dbReference type="EMBL" id="MT701720">
    <property type="protein sequence ID" value="QWT83562.1"/>
    <property type="molecule type" value="Genomic_RNA"/>
</dbReference>
<evidence type="ECO:0000256" key="5">
    <source>
        <dbReference type="ARBA" id="ARBA00022758"/>
    </source>
</evidence>
<dbReference type="GO" id="GO:0003968">
    <property type="term" value="F:RNA-directed RNA polymerase activity"/>
    <property type="evidence" value="ECO:0007669"/>
    <property type="project" value="UniProtKB-KW"/>
</dbReference>
<evidence type="ECO:0000313" key="13">
    <source>
        <dbReference type="EMBL" id="QWT83562.1"/>
    </source>
</evidence>
<dbReference type="GO" id="GO:0003724">
    <property type="term" value="F:RNA helicase activity"/>
    <property type="evidence" value="ECO:0007669"/>
    <property type="project" value="UniProtKB-EC"/>
</dbReference>
<dbReference type="Pfam" id="PF00978">
    <property type="entry name" value="RdRP_2"/>
    <property type="match status" value="1"/>
</dbReference>
<feature type="domain" description="Alphavirus-like MT" evidence="12">
    <location>
        <begin position="670"/>
        <end position="857"/>
    </location>
</feature>
<keyword evidence="4" id="KW-0547">Nucleotide-binding</keyword>